<evidence type="ECO:0000313" key="2">
    <source>
        <dbReference type="Proteomes" id="UP000018936"/>
    </source>
</evidence>
<gene>
    <name evidence="1" type="primary">SORL1</name>
    <name evidence="1" type="ORF">L345_13100</name>
</gene>
<sequence length="159" mass="18669">MIHEHVKSFAWGVEPYDKPNTIYIERHEPNLSSTVLRSTDFFQTRENKEILLEEVEDFQLRDKYLFATKSGIDEQFLQGLAQFAADWLQHRTKSERQIRLKHQAEIESWNLSETWRFMEGLPLSGDPLQTSVQLWVSFNRKPMQAAQDDDAGSSDFSFI</sequence>
<dbReference type="GO" id="GO:0005794">
    <property type="term" value="C:Golgi apparatus"/>
    <property type="evidence" value="ECO:0007669"/>
    <property type="project" value="TreeGrafter"/>
</dbReference>
<dbReference type="AlphaFoldDB" id="V8NGS1"/>
<dbReference type="GO" id="GO:0006892">
    <property type="term" value="P:post-Golgi vesicle-mediated transport"/>
    <property type="evidence" value="ECO:0007669"/>
    <property type="project" value="TreeGrafter"/>
</dbReference>
<keyword evidence="1" id="KW-0675">Receptor</keyword>
<accession>V8NGS1</accession>
<reference evidence="1 2" key="1">
    <citation type="journal article" date="2013" name="Proc. Natl. Acad. Sci. U.S.A.">
        <title>The king cobra genome reveals dynamic gene evolution and adaptation in the snake venom system.</title>
        <authorList>
            <person name="Vonk F.J."/>
            <person name="Casewell N.R."/>
            <person name="Henkel C.V."/>
            <person name="Heimberg A.M."/>
            <person name="Jansen H.J."/>
            <person name="McCleary R.J."/>
            <person name="Kerkkamp H.M."/>
            <person name="Vos R.A."/>
            <person name="Guerreiro I."/>
            <person name="Calvete J.J."/>
            <person name="Wuster W."/>
            <person name="Woods A.E."/>
            <person name="Logan J.M."/>
            <person name="Harrison R.A."/>
            <person name="Castoe T.A."/>
            <person name="de Koning A.P."/>
            <person name="Pollock D.D."/>
            <person name="Yandell M."/>
            <person name="Calderon D."/>
            <person name="Renjifo C."/>
            <person name="Currier R.B."/>
            <person name="Salgado D."/>
            <person name="Pla D."/>
            <person name="Sanz L."/>
            <person name="Hyder A.S."/>
            <person name="Ribeiro J.M."/>
            <person name="Arntzen J.W."/>
            <person name="van den Thillart G.E."/>
            <person name="Boetzer M."/>
            <person name="Pirovano W."/>
            <person name="Dirks R.P."/>
            <person name="Spaink H.P."/>
            <person name="Duboule D."/>
            <person name="McGlinn E."/>
            <person name="Kini R.M."/>
            <person name="Richardson M.K."/>
        </authorList>
    </citation>
    <scope>NUCLEOTIDE SEQUENCE</scope>
    <source>
        <tissue evidence="1">Blood</tissue>
    </source>
</reference>
<dbReference type="PANTHER" id="PTHR12106:SF27">
    <property type="entry name" value="SORTILIN-RELATED RECEPTOR"/>
    <property type="match status" value="1"/>
</dbReference>
<keyword evidence="2" id="KW-1185">Reference proteome</keyword>
<evidence type="ECO:0000313" key="1">
    <source>
        <dbReference type="EMBL" id="ETE61151.1"/>
    </source>
</evidence>
<dbReference type="GO" id="GO:0006622">
    <property type="term" value="P:protein targeting to lysosome"/>
    <property type="evidence" value="ECO:0007669"/>
    <property type="project" value="TreeGrafter"/>
</dbReference>
<dbReference type="InterPro" id="IPR050310">
    <property type="entry name" value="VPS10-sortilin"/>
</dbReference>
<proteinExistence type="predicted"/>
<protein>
    <submittedName>
        <fullName evidence="1">Sortilin-related receptor</fullName>
    </submittedName>
</protein>
<feature type="non-terminal residue" evidence="1">
    <location>
        <position position="1"/>
    </location>
</feature>
<dbReference type="GO" id="GO:0045053">
    <property type="term" value="P:protein retention in Golgi apparatus"/>
    <property type="evidence" value="ECO:0007669"/>
    <property type="project" value="TreeGrafter"/>
</dbReference>
<dbReference type="Proteomes" id="UP000018936">
    <property type="component" value="Unassembled WGS sequence"/>
</dbReference>
<dbReference type="PANTHER" id="PTHR12106">
    <property type="entry name" value="SORTILIN RELATED"/>
    <property type="match status" value="1"/>
</dbReference>
<organism evidence="1 2">
    <name type="scientific">Ophiophagus hannah</name>
    <name type="common">King cobra</name>
    <name type="synonym">Naja hannah</name>
    <dbReference type="NCBI Taxonomy" id="8665"/>
    <lineage>
        <taxon>Eukaryota</taxon>
        <taxon>Metazoa</taxon>
        <taxon>Chordata</taxon>
        <taxon>Craniata</taxon>
        <taxon>Vertebrata</taxon>
        <taxon>Euteleostomi</taxon>
        <taxon>Lepidosauria</taxon>
        <taxon>Squamata</taxon>
        <taxon>Bifurcata</taxon>
        <taxon>Unidentata</taxon>
        <taxon>Episquamata</taxon>
        <taxon>Toxicofera</taxon>
        <taxon>Serpentes</taxon>
        <taxon>Colubroidea</taxon>
        <taxon>Elapidae</taxon>
        <taxon>Elapinae</taxon>
        <taxon>Ophiophagus</taxon>
    </lineage>
</organism>
<comment type="caution">
    <text evidence="1">The sequence shown here is derived from an EMBL/GenBank/DDBJ whole genome shotgun (WGS) entry which is preliminary data.</text>
</comment>
<name>V8NGS1_OPHHA</name>
<dbReference type="OrthoDB" id="443634at2759"/>
<dbReference type="EMBL" id="AZIM01004134">
    <property type="protein sequence ID" value="ETE61151.1"/>
    <property type="molecule type" value="Genomic_DNA"/>
</dbReference>
<dbReference type="GO" id="GO:0016020">
    <property type="term" value="C:membrane"/>
    <property type="evidence" value="ECO:0007669"/>
    <property type="project" value="TreeGrafter"/>
</dbReference>